<evidence type="ECO:0000313" key="3">
    <source>
        <dbReference type="EMBL" id="NYJ23332.1"/>
    </source>
</evidence>
<protein>
    <submittedName>
        <fullName evidence="3">Transcriptional regulator with XRE-family HTH domain</fullName>
    </submittedName>
</protein>
<gene>
    <name evidence="3" type="ORF">HNR13_001619</name>
</gene>
<evidence type="ECO:0000259" key="2">
    <source>
        <dbReference type="PROSITE" id="PS50943"/>
    </source>
</evidence>
<sequence>MQSESNAIAGRIGDNIRERRERKLFPLDELARRADLAEHTLWRFERGTMMPTVLNLVHLADALECRPGDLLDGVSAALGEEPTSGA</sequence>
<dbReference type="SMART" id="SM00530">
    <property type="entry name" value="HTH_XRE"/>
    <property type="match status" value="1"/>
</dbReference>
<feature type="domain" description="HTH cro/C1-type" evidence="2">
    <location>
        <begin position="16"/>
        <end position="70"/>
    </location>
</feature>
<comment type="caution">
    <text evidence="3">The sequence shown here is derived from an EMBL/GenBank/DDBJ whole genome shotgun (WGS) entry which is preliminary data.</text>
</comment>
<dbReference type="GO" id="GO:0003700">
    <property type="term" value="F:DNA-binding transcription factor activity"/>
    <property type="evidence" value="ECO:0007669"/>
    <property type="project" value="TreeGrafter"/>
</dbReference>
<accession>A0A853CSH3</accession>
<dbReference type="EMBL" id="JACCFL010000001">
    <property type="protein sequence ID" value="NYJ23332.1"/>
    <property type="molecule type" value="Genomic_DNA"/>
</dbReference>
<dbReference type="AlphaFoldDB" id="A0A853CSH3"/>
<dbReference type="GO" id="GO:0003677">
    <property type="term" value="F:DNA binding"/>
    <property type="evidence" value="ECO:0007669"/>
    <property type="project" value="UniProtKB-KW"/>
</dbReference>
<dbReference type="InterPro" id="IPR010982">
    <property type="entry name" value="Lambda_DNA-bd_dom_sf"/>
</dbReference>
<dbReference type="Gene3D" id="1.10.260.40">
    <property type="entry name" value="lambda repressor-like DNA-binding domains"/>
    <property type="match status" value="1"/>
</dbReference>
<dbReference type="PANTHER" id="PTHR46797">
    <property type="entry name" value="HTH-TYPE TRANSCRIPTIONAL REGULATOR"/>
    <property type="match status" value="1"/>
</dbReference>
<dbReference type="GO" id="GO:0005829">
    <property type="term" value="C:cytosol"/>
    <property type="evidence" value="ECO:0007669"/>
    <property type="project" value="TreeGrafter"/>
</dbReference>
<dbReference type="InterPro" id="IPR001387">
    <property type="entry name" value="Cro/C1-type_HTH"/>
</dbReference>
<organism evidence="3 4">
    <name type="scientific">Leifsonia shinshuensis</name>
    <dbReference type="NCBI Taxonomy" id="150026"/>
    <lineage>
        <taxon>Bacteria</taxon>
        <taxon>Bacillati</taxon>
        <taxon>Actinomycetota</taxon>
        <taxon>Actinomycetes</taxon>
        <taxon>Micrococcales</taxon>
        <taxon>Microbacteriaceae</taxon>
        <taxon>Leifsonia</taxon>
    </lineage>
</organism>
<dbReference type="PANTHER" id="PTHR46797:SF1">
    <property type="entry name" value="METHYLPHOSPHONATE SYNTHASE"/>
    <property type="match status" value="1"/>
</dbReference>
<evidence type="ECO:0000256" key="1">
    <source>
        <dbReference type="ARBA" id="ARBA00023125"/>
    </source>
</evidence>
<evidence type="ECO:0000313" key="4">
    <source>
        <dbReference type="Proteomes" id="UP000578352"/>
    </source>
</evidence>
<dbReference type="PROSITE" id="PS50943">
    <property type="entry name" value="HTH_CROC1"/>
    <property type="match status" value="1"/>
</dbReference>
<proteinExistence type="predicted"/>
<dbReference type="Pfam" id="PF13443">
    <property type="entry name" value="HTH_26"/>
    <property type="match status" value="1"/>
</dbReference>
<keyword evidence="1" id="KW-0238">DNA-binding</keyword>
<reference evidence="3 4" key="1">
    <citation type="submission" date="2020-07" db="EMBL/GenBank/DDBJ databases">
        <title>Sequencing the genomes of 1000 actinobacteria strains.</title>
        <authorList>
            <person name="Klenk H.-P."/>
        </authorList>
    </citation>
    <scope>NUCLEOTIDE SEQUENCE [LARGE SCALE GENOMIC DNA]</scope>
    <source>
        <strain evidence="3 4">DSM 15165</strain>
    </source>
</reference>
<name>A0A853CSH3_9MICO</name>
<dbReference type="InterPro" id="IPR050807">
    <property type="entry name" value="TransReg_Diox_bact_type"/>
</dbReference>
<dbReference type="CDD" id="cd00093">
    <property type="entry name" value="HTH_XRE"/>
    <property type="match status" value="1"/>
</dbReference>
<dbReference type="SUPFAM" id="SSF47413">
    <property type="entry name" value="lambda repressor-like DNA-binding domains"/>
    <property type="match status" value="1"/>
</dbReference>
<dbReference type="Proteomes" id="UP000578352">
    <property type="component" value="Unassembled WGS sequence"/>
</dbReference>
<dbReference type="RefSeq" id="WP_179605266.1">
    <property type="nucleotide sequence ID" value="NZ_BAABEH010000001.1"/>
</dbReference>